<accession>A0A550C7B7</accession>
<sequence>MRRNAHFASGERRRGAAGRKLTVPCSGLSNLGAWRPHVLRGGDGALLRWNPQLRRKRNFPKSIWACMTFNFGPQTLAVPHRDFGNICFGLCSVSALGRFNADQGGQIVLRELKMVVRFPAGSTVLIPSAIITHYNTSIAPDETRYSVTQYTAGAIFRFVEHGCQLDEQYYKGMSKQQLRDAQAANAAQADKGRSKLSRLSELRAEAAAVGASCTGGGTSNAGLGTTLA</sequence>
<protein>
    <submittedName>
        <fullName evidence="1">Uncharacterized protein</fullName>
    </submittedName>
</protein>
<comment type="caution">
    <text evidence="1">The sequence shown here is derived from an EMBL/GenBank/DDBJ whole genome shotgun (WGS) entry which is preliminary data.</text>
</comment>
<dbReference type="Gene3D" id="3.60.130.30">
    <property type="match status" value="1"/>
</dbReference>
<dbReference type="EMBL" id="VDMD01000020">
    <property type="protein sequence ID" value="TRM60688.1"/>
    <property type="molecule type" value="Genomic_DNA"/>
</dbReference>
<evidence type="ECO:0000313" key="1">
    <source>
        <dbReference type="EMBL" id="TRM60688.1"/>
    </source>
</evidence>
<dbReference type="OrthoDB" id="3202607at2759"/>
<gene>
    <name evidence="1" type="ORF">BD626DRAFT_549441</name>
</gene>
<name>A0A550C7B7_9AGAR</name>
<keyword evidence="2" id="KW-1185">Reference proteome</keyword>
<reference evidence="1 2" key="1">
    <citation type="journal article" date="2019" name="New Phytol.">
        <title>Comparative genomics reveals unique wood-decay strategies and fruiting body development in the Schizophyllaceae.</title>
        <authorList>
            <person name="Almasi E."/>
            <person name="Sahu N."/>
            <person name="Krizsan K."/>
            <person name="Balint B."/>
            <person name="Kovacs G.M."/>
            <person name="Kiss B."/>
            <person name="Cseklye J."/>
            <person name="Drula E."/>
            <person name="Henrissat B."/>
            <person name="Nagy I."/>
            <person name="Chovatia M."/>
            <person name="Adam C."/>
            <person name="LaButti K."/>
            <person name="Lipzen A."/>
            <person name="Riley R."/>
            <person name="Grigoriev I.V."/>
            <person name="Nagy L.G."/>
        </authorList>
    </citation>
    <scope>NUCLEOTIDE SEQUENCE [LARGE SCALE GENOMIC DNA]</scope>
    <source>
        <strain evidence="1 2">NL-1724</strain>
    </source>
</reference>
<organism evidence="1 2">
    <name type="scientific">Schizophyllum amplum</name>
    <dbReference type="NCBI Taxonomy" id="97359"/>
    <lineage>
        <taxon>Eukaryota</taxon>
        <taxon>Fungi</taxon>
        <taxon>Dikarya</taxon>
        <taxon>Basidiomycota</taxon>
        <taxon>Agaricomycotina</taxon>
        <taxon>Agaricomycetes</taxon>
        <taxon>Agaricomycetidae</taxon>
        <taxon>Agaricales</taxon>
        <taxon>Schizophyllaceae</taxon>
        <taxon>Schizophyllum</taxon>
    </lineage>
</organism>
<dbReference type="STRING" id="97359.A0A550C7B7"/>
<evidence type="ECO:0000313" key="2">
    <source>
        <dbReference type="Proteomes" id="UP000320762"/>
    </source>
</evidence>
<proteinExistence type="predicted"/>
<dbReference type="AlphaFoldDB" id="A0A550C7B7"/>
<dbReference type="Proteomes" id="UP000320762">
    <property type="component" value="Unassembled WGS sequence"/>
</dbReference>